<accession>A0A1M4XWR8</accession>
<reference evidence="6 7" key="1">
    <citation type="submission" date="2016-11" db="EMBL/GenBank/DDBJ databases">
        <authorList>
            <person name="Jaros S."/>
            <person name="Januszkiewicz K."/>
            <person name="Wedrychowicz H."/>
        </authorList>
    </citation>
    <scope>NUCLEOTIDE SEQUENCE [LARGE SCALE GENOMIC DNA]</scope>
    <source>
        <strain evidence="6 7">DSM 14828</strain>
    </source>
</reference>
<dbReference type="OrthoDB" id="321327at2"/>
<feature type="binding site" evidence="2">
    <location>
        <position position="62"/>
    </location>
    <ligand>
        <name>Fe cation</name>
        <dbReference type="ChEBI" id="CHEBI:24875"/>
    </ligand>
</feature>
<dbReference type="Gene3D" id="2.60.120.10">
    <property type="entry name" value="Jelly Rolls"/>
    <property type="match status" value="2"/>
</dbReference>
<evidence type="ECO:0000313" key="6">
    <source>
        <dbReference type="EMBL" id="SHE97682.1"/>
    </source>
</evidence>
<evidence type="ECO:0000313" key="7">
    <source>
        <dbReference type="Proteomes" id="UP000184251"/>
    </source>
</evidence>
<gene>
    <name evidence="6" type="ORF">SAMN02746064_01604</name>
</gene>
<evidence type="ECO:0000259" key="5">
    <source>
        <dbReference type="Pfam" id="PF05726"/>
    </source>
</evidence>
<dbReference type="CDD" id="cd02247">
    <property type="entry name" value="cupin_pirin_C"/>
    <property type="match status" value="1"/>
</dbReference>
<dbReference type="Pfam" id="PF05726">
    <property type="entry name" value="Pirin_C"/>
    <property type="match status" value="1"/>
</dbReference>
<dbReference type="SUPFAM" id="SSF51182">
    <property type="entry name" value="RmlC-like cupins"/>
    <property type="match status" value="1"/>
</dbReference>
<proteinExistence type="inferred from homology"/>
<feature type="binding site" evidence="2">
    <location>
        <position position="104"/>
    </location>
    <ligand>
        <name>Fe cation</name>
        <dbReference type="ChEBI" id="CHEBI:24875"/>
    </ligand>
</feature>
<evidence type="ECO:0000256" key="3">
    <source>
        <dbReference type="RuleBase" id="RU003457"/>
    </source>
</evidence>
<organism evidence="6 7">
    <name type="scientific">Alkalibacter saccharofermentans DSM 14828</name>
    <dbReference type="NCBI Taxonomy" id="1120975"/>
    <lineage>
        <taxon>Bacteria</taxon>
        <taxon>Bacillati</taxon>
        <taxon>Bacillota</taxon>
        <taxon>Clostridia</taxon>
        <taxon>Eubacteriales</taxon>
        <taxon>Eubacteriaceae</taxon>
        <taxon>Alkalibacter</taxon>
    </lineage>
</organism>
<dbReference type="InterPro" id="IPR003829">
    <property type="entry name" value="Pirin_N_dom"/>
</dbReference>
<sequence>MTVERKVKEIIYGHDGRDGAGVNLKRVFSRATVEDLDPFLLLDAFDSTDPNDYIKGFPWHPHRGIETVTYLLEGKIEHGDSLGNSGTIDEGCCQWMSAGSGIIHQEMPQASERMLGVQLWVNLPAEKKMSHPAYRDIRKPDVVLARDDDVAQVRVIAGSYGGKKGPVGDIAVAPGFLDILLYPGKEFAVETEHEDTVFAFIIDGEGIFEGELHSKRTGLLYEDGDQITFSAGSQEARVLVFSGKKLKEPVAWGGPIVMNTQEELERAFKELDQGTFIKHKNF</sequence>
<name>A0A1M4XWR8_9FIRM</name>
<evidence type="ECO:0000256" key="1">
    <source>
        <dbReference type="ARBA" id="ARBA00008416"/>
    </source>
</evidence>
<dbReference type="InterPro" id="IPR014710">
    <property type="entry name" value="RmlC-like_jellyroll"/>
</dbReference>
<feature type="domain" description="Pirin N-terminal" evidence="4">
    <location>
        <begin position="23"/>
        <end position="121"/>
    </location>
</feature>
<dbReference type="STRING" id="1120975.SAMN02746064_01604"/>
<dbReference type="EMBL" id="FQTU01000011">
    <property type="protein sequence ID" value="SHE97682.1"/>
    <property type="molecule type" value="Genomic_DNA"/>
</dbReference>
<feature type="domain" description="Pirin C-terminal" evidence="5">
    <location>
        <begin position="177"/>
        <end position="276"/>
    </location>
</feature>
<dbReference type="Proteomes" id="UP000184251">
    <property type="component" value="Unassembled WGS sequence"/>
</dbReference>
<comment type="cofactor">
    <cofactor evidence="2">
        <name>Fe cation</name>
        <dbReference type="ChEBI" id="CHEBI:24875"/>
    </cofactor>
    <text evidence="2">Binds 1 Fe cation per subunit.</text>
</comment>
<evidence type="ECO:0000256" key="2">
    <source>
        <dbReference type="PIRSR" id="PIRSR006232-1"/>
    </source>
</evidence>
<dbReference type="Pfam" id="PF02678">
    <property type="entry name" value="Pirin"/>
    <property type="match status" value="1"/>
</dbReference>
<dbReference type="GO" id="GO:0046872">
    <property type="term" value="F:metal ion binding"/>
    <property type="evidence" value="ECO:0007669"/>
    <property type="project" value="UniProtKB-KW"/>
</dbReference>
<dbReference type="AlphaFoldDB" id="A0A1M4XWR8"/>
<keyword evidence="2" id="KW-0408">Iron</keyword>
<evidence type="ECO:0000259" key="4">
    <source>
        <dbReference type="Pfam" id="PF02678"/>
    </source>
</evidence>
<keyword evidence="2" id="KW-0479">Metal-binding</keyword>
<comment type="similarity">
    <text evidence="1 3">Belongs to the pirin family.</text>
</comment>
<dbReference type="RefSeq" id="WP_073270874.1">
    <property type="nucleotide sequence ID" value="NZ_FQTU01000011.1"/>
</dbReference>
<feature type="binding site" evidence="2">
    <location>
        <position position="60"/>
    </location>
    <ligand>
        <name>Fe cation</name>
        <dbReference type="ChEBI" id="CHEBI:24875"/>
    </ligand>
</feature>
<dbReference type="InterPro" id="IPR011051">
    <property type="entry name" value="RmlC_Cupin_sf"/>
</dbReference>
<feature type="binding site" evidence="2">
    <location>
        <position position="106"/>
    </location>
    <ligand>
        <name>Fe cation</name>
        <dbReference type="ChEBI" id="CHEBI:24875"/>
    </ligand>
</feature>
<dbReference type="CDD" id="cd02909">
    <property type="entry name" value="cupin_pirin_N"/>
    <property type="match status" value="1"/>
</dbReference>
<dbReference type="PANTHER" id="PTHR13903">
    <property type="entry name" value="PIRIN-RELATED"/>
    <property type="match status" value="1"/>
</dbReference>
<dbReference type="PIRSF" id="PIRSF006232">
    <property type="entry name" value="Pirin"/>
    <property type="match status" value="1"/>
</dbReference>
<dbReference type="InterPro" id="IPR008778">
    <property type="entry name" value="Pirin_C_dom"/>
</dbReference>
<protein>
    <recommendedName>
        <fullName evidence="8">Pirin</fullName>
    </recommendedName>
</protein>
<evidence type="ECO:0008006" key="8">
    <source>
        <dbReference type="Google" id="ProtNLM"/>
    </source>
</evidence>
<dbReference type="PANTHER" id="PTHR13903:SF8">
    <property type="entry name" value="PIRIN"/>
    <property type="match status" value="1"/>
</dbReference>
<keyword evidence="7" id="KW-1185">Reference proteome</keyword>
<dbReference type="InterPro" id="IPR012093">
    <property type="entry name" value="Pirin"/>
</dbReference>